<accession>A0ABS6XW76</accession>
<evidence type="ECO:0000256" key="1">
    <source>
        <dbReference type="SAM" id="Phobius"/>
    </source>
</evidence>
<dbReference type="PANTHER" id="PTHR21248:SF22">
    <property type="entry name" value="PHOSPHOLIPASE D"/>
    <property type="match status" value="1"/>
</dbReference>
<feature type="domain" description="PLD phosphodiesterase" evidence="2">
    <location>
        <begin position="116"/>
        <end position="143"/>
    </location>
</feature>
<protein>
    <recommendedName>
        <fullName evidence="2">PLD phosphodiesterase domain-containing protein</fullName>
    </recommendedName>
</protein>
<dbReference type="SMART" id="SM00155">
    <property type="entry name" value="PLDc"/>
    <property type="match status" value="2"/>
</dbReference>
<evidence type="ECO:0000313" key="4">
    <source>
        <dbReference type="Proteomes" id="UP000812031"/>
    </source>
</evidence>
<dbReference type="RefSeq" id="WP_219317414.1">
    <property type="nucleotide sequence ID" value="NZ_JAHWYN010000008.1"/>
</dbReference>
<dbReference type="EMBL" id="JAHWYN010000008">
    <property type="protein sequence ID" value="MBW4360929.1"/>
    <property type="molecule type" value="Genomic_DNA"/>
</dbReference>
<feature type="domain" description="PLD phosphodiesterase" evidence="2">
    <location>
        <begin position="290"/>
        <end position="317"/>
    </location>
</feature>
<dbReference type="InterPro" id="IPR025202">
    <property type="entry name" value="PLD-like_dom"/>
</dbReference>
<dbReference type="Proteomes" id="UP000812031">
    <property type="component" value="Unassembled WGS sequence"/>
</dbReference>
<organism evidence="3 4">
    <name type="scientific">Flavobacterium taihuense</name>
    <dbReference type="NCBI Taxonomy" id="2857508"/>
    <lineage>
        <taxon>Bacteria</taxon>
        <taxon>Pseudomonadati</taxon>
        <taxon>Bacteroidota</taxon>
        <taxon>Flavobacteriia</taxon>
        <taxon>Flavobacteriales</taxon>
        <taxon>Flavobacteriaceae</taxon>
        <taxon>Flavobacterium</taxon>
    </lineage>
</organism>
<sequence length="398" mass="45946">MTEQQTQSPMNQDTNKYPEKITLVHSGDDYFLRARNIILNAQSEIHLQMYIFEVDTTGIEIINALKEAALRNVKIFILLDGYGSYSFPNAIVKELILLGINIRFFSPFFSGNNFYIGRRLHHKIIAADGIVALIGGINISNKYRGTVKENPWLDYAIQIEHSETAMQLVQLCKNSYFKHKRTHRIQLQPVSYLNRKMTITVLQNDWLKRNNEIAKTYVQSIQRAQKEIIIVGCYFLPGRRFTKVLKKAAKRGVKIKLILSGISDIPLMQKATCHLYSSFLQNNIELYEWNTSVLHGKVALVDTKWVTIGSFNLNHLSSYGSIETNVGIESATFAKTLAANLNNVISQCEKITYETIKKKSNRFSIVANWFSYQFVRMILIIITYIPYNRFMNKYREEN</sequence>
<dbReference type="CDD" id="cd09110">
    <property type="entry name" value="PLDc_CLS_1"/>
    <property type="match status" value="1"/>
</dbReference>
<keyword evidence="1" id="KW-0472">Membrane</keyword>
<dbReference type="PANTHER" id="PTHR21248">
    <property type="entry name" value="CARDIOLIPIN SYNTHASE"/>
    <property type="match status" value="1"/>
</dbReference>
<dbReference type="InterPro" id="IPR001736">
    <property type="entry name" value="PLipase_D/transphosphatidylase"/>
</dbReference>
<keyword evidence="1" id="KW-0812">Transmembrane</keyword>
<evidence type="ECO:0000259" key="2">
    <source>
        <dbReference type="PROSITE" id="PS50035"/>
    </source>
</evidence>
<comment type="caution">
    <text evidence="3">The sequence shown here is derived from an EMBL/GenBank/DDBJ whole genome shotgun (WGS) entry which is preliminary data.</text>
</comment>
<feature type="transmembrane region" description="Helical" evidence="1">
    <location>
        <begin position="369"/>
        <end position="387"/>
    </location>
</feature>
<keyword evidence="4" id="KW-1185">Reference proteome</keyword>
<evidence type="ECO:0000313" key="3">
    <source>
        <dbReference type="EMBL" id="MBW4360929.1"/>
    </source>
</evidence>
<proteinExistence type="predicted"/>
<dbReference type="CDD" id="cd09159">
    <property type="entry name" value="PLDc_ybhO_like_2"/>
    <property type="match status" value="1"/>
</dbReference>
<gene>
    <name evidence="3" type="ORF">KZH69_10575</name>
</gene>
<name>A0ABS6XW76_9FLAO</name>
<dbReference type="Pfam" id="PF13091">
    <property type="entry name" value="PLDc_2"/>
    <property type="match status" value="2"/>
</dbReference>
<reference evidence="3 4" key="1">
    <citation type="submission" date="2021-07" db="EMBL/GenBank/DDBJ databases">
        <title>Flavobacterium sp. nov. isolated from sediment on the Taihu Lake.</title>
        <authorList>
            <person name="Qu J.-H."/>
        </authorList>
    </citation>
    <scope>NUCLEOTIDE SEQUENCE [LARGE SCALE GENOMIC DNA]</scope>
    <source>
        <strain evidence="3 4">NAS39</strain>
    </source>
</reference>
<dbReference type="PROSITE" id="PS50035">
    <property type="entry name" value="PLD"/>
    <property type="match status" value="2"/>
</dbReference>
<keyword evidence="1" id="KW-1133">Transmembrane helix</keyword>